<evidence type="ECO:0000256" key="1">
    <source>
        <dbReference type="ARBA" id="ARBA00001966"/>
    </source>
</evidence>
<geneLocation type="mitochondrion" evidence="11"/>
<dbReference type="RefSeq" id="YP_009092459.1">
    <property type="nucleotide sequence ID" value="NC_025293.1"/>
</dbReference>
<dbReference type="GO" id="GO:0051539">
    <property type="term" value="F:4 iron, 4 sulfur cluster binding"/>
    <property type="evidence" value="ECO:0007669"/>
    <property type="project" value="UniProtKB-KW"/>
</dbReference>
<evidence type="ECO:0000256" key="5">
    <source>
        <dbReference type="ARBA" id="ARBA00022967"/>
    </source>
</evidence>
<dbReference type="SUPFAM" id="SSF53706">
    <property type="entry name" value="Formate dehydrogenase/DMSO reductase, domains 1-3"/>
    <property type="match status" value="1"/>
</dbReference>
<dbReference type="AlphaFoldDB" id="A0A096Y6T3"/>
<dbReference type="EMBL" id="KJ867410">
    <property type="protein sequence ID" value="AIM52045.1"/>
    <property type="molecule type" value="Genomic_DNA"/>
</dbReference>
<protein>
    <submittedName>
        <fullName evidence="11">NADH dehydrogenase subunit 11</fullName>
    </submittedName>
</protein>
<reference evidence="11" key="1">
    <citation type="journal article" date="2014" name="Genome Biol. Evol.">
        <title>The mitochondrial genomes of the glaucophytes Gloeochaete wittrockiana and Cyanoptyche gloeocystis: multilocus phylogenetics suggests a monophyletic archaeplastida.</title>
        <authorList>
            <person name="Jackson C."/>
            <person name="Reyes-Prieto A."/>
        </authorList>
    </citation>
    <scope>NUCLEOTIDE SEQUENCE</scope>
    <source>
        <strain evidence="11">SAG 46.84</strain>
    </source>
</reference>
<keyword evidence="3" id="KW-0004">4Fe-4S</keyword>
<evidence type="ECO:0000259" key="10">
    <source>
        <dbReference type="PROSITE" id="PS51669"/>
    </source>
</evidence>
<dbReference type="Pfam" id="PF09326">
    <property type="entry name" value="NADH_dhqG_C"/>
    <property type="match status" value="1"/>
</dbReference>
<keyword evidence="4" id="KW-0479">Metal-binding</keyword>
<organism evidence="11">
    <name type="scientific">Gloeochaete wittrockiana</name>
    <dbReference type="NCBI Taxonomy" id="38269"/>
    <lineage>
        <taxon>Eukaryota</taxon>
        <taxon>Glaucocystophyceae</taxon>
        <taxon>Gloeochaetales</taxon>
        <taxon>Gloeochaetaceae</taxon>
        <taxon>Gloeochaete</taxon>
    </lineage>
</organism>
<keyword evidence="11" id="KW-0496">Mitochondrion</keyword>
<dbReference type="PANTHER" id="PTHR43105">
    <property type="entry name" value="RESPIRATORY NITRATE REDUCTASE"/>
    <property type="match status" value="1"/>
</dbReference>
<dbReference type="InterPro" id="IPR050123">
    <property type="entry name" value="Prok_molybdopt-oxidoreductase"/>
</dbReference>
<evidence type="ECO:0000256" key="9">
    <source>
        <dbReference type="ARBA" id="ARBA00034078"/>
    </source>
</evidence>
<keyword evidence="5" id="KW-1278">Translocase</keyword>
<accession>A0A096Y6T3</accession>
<evidence type="ECO:0000256" key="7">
    <source>
        <dbReference type="ARBA" id="ARBA00023014"/>
    </source>
</evidence>
<dbReference type="GeneID" id="20832928"/>
<evidence type="ECO:0000256" key="2">
    <source>
        <dbReference type="ARBA" id="ARBA00005404"/>
    </source>
</evidence>
<dbReference type="GO" id="GO:0046872">
    <property type="term" value="F:metal ion binding"/>
    <property type="evidence" value="ECO:0007669"/>
    <property type="project" value="UniProtKB-KW"/>
</dbReference>
<dbReference type="Pfam" id="PF22151">
    <property type="entry name" value="Fer4_NDSU1"/>
    <property type="match status" value="1"/>
</dbReference>
<name>A0A096Y6T3_9EUKA</name>
<dbReference type="Pfam" id="PF00384">
    <property type="entry name" value="Molybdopterin"/>
    <property type="match status" value="1"/>
</dbReference>
<evidence type="ECO:0000256" key="4">
    <source>
        <dbReference type="ARBA" id="ARBA00022723"/>
    </source>
</evidence>
<dbReference type="GO" id="GO:0016020">
    <property type="term" value="C:membrane"/>
    <property type="evidence" value="ECO:0007669"/>
    <property type="project" value="TreeGrafter"/>
</dbReference>
<reference evidence="11" key="2">
    <citation type="submission" date="2014-05" db="EMBL/GenBank/DDBJ databases">
        <authorList>
            <person name="Jackson C.J."/>
            <person name="Reyes-Prieto A."/>
        </authorList>
    </citation>
    <scope>NUCLEOTIDE SEQUENCE</scope>
    <source>
        <strain evidence="11">SAG 46.84</strain>
    </source>
</reference>
<evidence type="ECO:0000256" key="3">
    <source>
        <dbReference type="ARBA" id="ARBA00022485"/>
    </source>
</evidence>
<dbReference type="InterPro" id="IPR006656">
    <property type="entry name" value="Mopterin_OxRdtase"/>
</dbReference>
<sequence length="495" mass="55714">MSSIFVKYIGALTSKPYAFAARPWELKSIETLDVFDSVGANIRVDIRGDAIMRILPSLNEEINEEWLSDKSRFAYDGLRLQRLYTPFVKIGGNLTSVSWKKAFDVILHNLVDRNPGEIGGFVGRSVDMESIYLLRKLFFKLGSSNVFSSEVSTSDIDFRASYVLTSGLKGLENSDFVMIVGFNPKIELPLLNVRLRRLALEKKVTLVYLGNNIVLNYSYKNLGSDMNTFVKIVEGRHHMTKFIKKASKPLVLVGTSFFKQSSFVSSVIIQHLSHFLSKINSNFGVSLVTTFSGQMGGFDLGLRNIDFNLLQKLKFVYLLGADDFDYETLRIFRQKNNSGGKLFVVYQGHHGDLGAELADVILPGSAYTEKNASFTNLEGRVQRTRAIFLPPGQSREDWKIINALSDFVGKTLHYNNLDNILSDIAILVPSFKNVSVRCVPRFFIFKDFSSGFSIYYNYPLVITSDNFYGTDPISRSSVTMTKCASSFLFSNPVNF</sequence>
<keyword evidence="8" id="KW-0520">NAD</keyword>
<dbReference type="GO" id="GO:0016651">
    <property type="term" value="F:oxidoreductase activity, acting on NAD(P)H"/>
    <property type="evidence" value="ECO:0007669"/>
    <property type="project" value="InterPro"/>
</dbReference>
<keyword evidence="6" id="KW-0408">Iron</keyword>
<comment type="similarity">
    <text evidence="2">Belongs to the complex I 75 kDa subunit family.</text>
</comment>
<dbReference type="Gene3D" id="3.30.200.210">
    <property type="match status" value="1"/>
</dbReference>
<comment type="cofactor">
    <cofactor evidence="9">
        <name>[2Fe-2S] cluster</name>
        <dbReference type="ChEBI" id="CHEBI:190135"/>
    </cofactor>
</comment>
<comment type="cofactor">
    <cofactor evidence="1">
        <name>[4Fe-4S] cluster</name>
        <dbReference type="ChEBI" id="CHEBI:49883"/>
    </cofactor>
</comment>
<evidence type="ECO:0000256" key="6">
    <source>
        <dbReference type="ARBA" id="ARBA00023004"/>
    </source>
</evidence>
<dbReference type="InterPro" id="IPR015405">
    <property type="entry name" value="NDUFS1-like_C"/>
</dbReference>
<evidence type="ECO:0000313" key="11">
    <source>
        <dbReference type="EMBL" id="AIM52045.1"/>
    </source>
</evidence>
<proteinExistence type="inferred from homology"/>
<dbReference type="PANTHER" id="PTHR43105:SF13">
    <property type="entry name" value="NADH-UBIQUINONE OXIDOREDUCTASE 75 KDA SUBUNIT, MITOCHONDRIAL"/>
    <property type="match status" value="1"/>
</dbReference>
<evidence type="ECO:0000256" key="8">
    <source>
        <dbReference type="ARBA" id="ARBA00023027"/>
    </source>
</evidence>
<feature type="domain" description="4Fe-4S Mo/W bis-MGD-type" evidence="10">
    <location>
        <begin position="26"/>
        <end position="82"/>
    </location>
</feature>
<dbReference type="FunFam" id="3.30.200.210:FF:000002">
    <property type="entry name" value="NADH-ubiquinone oxidoreductase 75 kDa subunit"/>
    <property type="match status" value="1"/>
</dbReference>
<gene>
    <name evidence="11" type="primary">nad11</name>
</gene>
<keyword evidence="7" id="KW-0411">Iron-sulfur</keyword>
<dbReference type="PROSITE" id="PS51669">
    <property type="entry name" value="4FE4S_MOW_BIS_MGD"/>
    <property type="match status" value="1"/>
</dbReference>
<dbReference type="InterPro" id="IPR006963">
    <property type="entry name" value="Mopterin_OxRdtase_4Fe-4S_dom"/>
</dbReference>
<dbReference type="Gene3D" id="3.40.50.740">
    <property type="match status" value="1"/>
</dbReference>